<gene>
    <name evidence="1" type="ORF">OG835_03955</name>
</gene>
<keyword evidence="2" id="KW-1185">Reference proteome</keyword>
<protein>
    <submittedName>
        <fullName evidence="1">FAD-dependent monooxygenase</fullName>
    </submittedName>
</protein>
<dbReference type="EMBL" id="CP109109">
    <property type="protein sequence ID" value="WSB96232.1"/>
    <property type="molecule type" value="Genomic_DNA"/>
</dbReference>
<reference evidence="1" key="1">
    <citation type="submission" date="2022-10" db="EMBL/GenBank/DDBJ databases">
        <title>The complete genomes of actinobacterial strains from the NBC collection.</title>
        <authorList>
            <person name="Joergensen T.S."/>
            <person name="Alvarez Arevalo M."/>
            <person name="Sterndorff E.B."/>
            <person name="Faurdal D."/>
            <person name="Vuksanovic O."/>
            <person name="Mourched A.-S."/>
            <person name="Charusanti P."/>
            <person name="Shaw S."/>
            <person name="Blin K."/>
            <person name="Weber T."/>
        </authorList>
    </citation>
    <scope>NUCLEOTIDE SEQUENCE</scope>
    <source>
        <strain evidence="1">NBC 01771</strain>
    </source>
</reference>
<organism evidence="1 2">
    <name type="scientific">Streptomyces scopuliridis</name>
    <dbReference type="NCBI Taxonomy" id="452529"/>
    <lineage>
        <taxon>Bacteria</taxon>
        <taxon>Bacillati</taxon>
        <taxon>Actinomycetota</taxon>
        <taxon>Actinomycetes</taxon>
        <taxon>Kitasatosporales</taxon>
        <taxon>Streptomycetaceae</taxon>
        <taxon>Streptomyces</taxon>
    </lineage>
</organism>
<keyword evidence="1" id="KW-0503">Monooxygenase</keyword>
<dbReference type="Proteomes" id="UP001348369">
    <property type="component" value="Chromosome"/>
</dbReference>
<name>A0ACD4ZEK5_9ACTN</name>
<evidence type="ECO:0000313" key="2">
    <source>
        <dbReference type="Proteomes" id="UP001348369"/>
    </source>
</evidence>
<keyword evidence="1" id="KW-0560">Oxidoreductase</keyword>
<sequence length="539" mass="56749">MEKSGISVAEDAGNAGNAGNAEDAQVVVVGGGPVGMLLAAELGAYGIDTVVLEVRAATSDRPRATTVHARTVQSLARRGYFPAPDAAADGTVSRPFHFAGLPGLRITAPASEPEPLLKESQAALERSFEAGARAVGVRVLREHRVTGVRQNPEGVEVMAEGPEGVRVFRAAYLVGADGSHGAVRTWAGIPAETRPATVSALMGLVRFTGERIPPLGWHRTRRGWIVTKTMADGRTLVRTLDWTGGPGDRNTPVTPAELRDRVSWIAGYDVEMAAPSRLSRFSDFARLADRYRAGRVLLVGDAAHVHFPIGGQGLSTGLLDALNLGWKLAFTVRGTAGAGLLDTYHHERAPAARRVIDNTCVQVALMRPGPELDPLRALFAGLLTGDEEKEGDGGDGGKDGARHLSDMISGQDTVVAPRPGRSSRWEGRFLWNTALVTEAGPADVIGLLRDGRPLLLLFGERGLPYAAEARGWAHVLRVVRAEPVPALPCDALLVRPDGYVAWSPDDGAPGAASDGAPSGAAADGAGLGEALRDWFGGPR</sequence>
<evidence type="ECO:0000313" key="1">
    <source>
        <dbReference type="EMBL" id="WSB96232.1"/>
    </source>
</evidence>
<accession>A0ACD4ZEK5</accession>
<proteinExistence type="predicted"/>